<feature type="non-terminal residue" evidence="1">
    <location>
        <position position="1"/>
    </location>
</feature>
<accession>A0A813IJ61</accession>
<gene>
    <name evidence="1" type="ORF">PGLA2088_LOCUS8114</name>
</gene>
<dbReference type="AlphaFoldDB" id="A0A813IJ61"/>
<comment type="caution">
    <text evidence="1">The sequence shown here is derived from an EMBL/GenBank/DDBJ whole genome shotgun (WGS) entry which is preliminary data.</text>
</comment>
<organism evidence="1 2">
    <name type="scientific">Polarella glacialis</name>
    <name type="common">Dinoflagellate</name>
    <dbReference type="NCBI Taxonomy" id="89957"/>
    <lineage>
        <taxon>Eukaryota</taxon>
        <taxon>Sar</taxon>
        <taxon>Alveolata</taxon>
        <taxon>Dinophyceae</taxon>
        <taxon>Suessiales</taxon>
        <taxon>Suessiaceae</taxon>
        <taxon>Polarella</taxon>
    </lineage>
</organism>
<reference evidence="1" key="1">
    <citation type="submission" date="2021-02" db="EMBL/GenBank/DDBJ databases">
        <authorList>
            <person name="Dougan E. K."/>
            <person name="Rhodes N."/>
            <person name="Thang M."/>
            <person name="Chan C."/>
        </authorList>
    </citation>
    <scope>NUCLEOTIDE SEQUENCE</scope>
</reference>
<proteinExistence type="predicted"/>
<evidence type="ECO:0000313" key="2">
    <source>
        <dbReference type="Proteomes" id="UP000626109"/>
    </source>
</evidence>
<dbReference type="EMBL" id="CAJNNW010008647">
    <property type="protein sequence ID" value="CAE8650244.1"/>
    <property type="molecule type" value="Genomic_DNA"/>
</dbReference>
<protein>
    <submittedName>
        <fullName evidence="1">Uncharacterized protein</fullName>
    </submittedName>
</protein>
<dbReference type="Proteomes" id="UP000626109">
    <property type="component" value="Unassembled WGS sequence"/>
</dbReference>
<evidence type="ECO:0000313" key="1">
    <source>
        <dbReference type="EMBL" id="CAE8650244.1"/>
    </source>
</evidence>
<sequence length="189" mass="21444">MPAALSLGNPQHFERFAEEARRLVHQHCTLQAEAKAAFVRGRLTERTVSQLSELVALRNQLAPFARDVDMSCSAEEDSLLHRPLEPWSADEQKAMKAIVQERVLQLLSKHRRVDDACDDEASDSDVEEDVKQGLQQLRQVAQATAAPKVVAPKVELPQVDPALQAELQRRRRELEDLLRQIAKWRTRAD</sequence>
<name>A0A813IJ61_POLGL</name>